<gene>
    <name evidence="2" type="ORF">HRR37_14220</name>
</gene>
<proteinExistence type="predicted"/>
<protein>
    <submittedName>
        <fullName evidence="2">DUF3828 domain-containing protein</fullName>
    </submittedName>
</protein>
<evidence type="ECO:0000313" key="2">
    <source>
        <dbReference type="EMBL" id="NYV43492.1"/>
    </source>
</evidence>
<accession>A0A7V7UV55</accession>
<dbReference type="AlphaFoldDB" id="A0A7V7UV55"/>
<feature type="domain" description="DUF3828" evidence="1">
    <location>
        <begin position="32"/>
        <end position="143"/>
    </location>
</feature>
<evidence type="ECO:0000259" key="1">
    <source>
        <dbReference type="Pfam" id="PF12883"/>
    </source>
</evidence>
<organism evidence="2 3">
    <name type="scientific">Cronobacter sakazakii</name>
    <name type="common">Enterobacter sakazakii</name>
    <dbReference type="NCBI Taxonomy" id="28141"/>
    <lineage>
        <taxon>Bacteria</taxon>
        <taxon>Pseudomonadati</taxon>
        <taxon>Pseudomonadota</taxon>
        <taxon>Gammaproteobacteria</taxon>
        <taxon>Enterobacterales</taxon>
        <taxon>Enterobacteriaceae</taxon>
        <taxon>Cronobacter</taxon>
    </lineage>
</organism>
<dbReference type="Proteomes" id="UP000548673">
    <property type="component" value="Unassembled WGS sequence"/>
</dbReference>
<dbReference type="EMBL" id="JABTXY010000025">
    <property type="protein sequence ID" value="NYV43492.1"/>
    <property type="molecule type" value="Genomic_DNA"/>
</dbReference>
<dbReference type="RefSeq" id="WP_029039157.1">
    <property type="nucleotide sequence ID" value="NZ_CP011047.1"/>
</dbReference>
<dbReference type="InterPro" id="IPR024289">
    <property type="entry name" value="DUF3828"/>
</dbReference>
<dbReference type="KEGG" id="csj:CSK29544_04113"/>
<dbReference type="Gene3D" id="3.10.450.50">
    <property type="match status" value="1"/>
</dbReference>
<sequence length="152" mass="17404">MNKTICTLLTTVALCSTTAVANDETLEQKPQQAALNFNRWYISGFQNTHQDLLDSKQIRHYVTKTTREKLRRARPNENEFYDADFFIKAQDILPDWTSHIVITDVEYDPVCTQVYVSFGQNPVHEVIDCMVKEAGIWKVQSVARVPVAKGKP</sequence>
<comment type="caution">
    <text evidence="2">The sequence shown here is derived from an EMBL/GenBank/DDBJ whole genome shotgun (WGS) entry which is preliminary data.</text>
</comment>
<reference evidence="2 3" key="1">
    <citation type="submission" date="2020-05" db="EMBL/GenBank/DDBJ databases">
        <title>The draft genome of Cronobacter sakazakii strain 145005.</title>
        <authorList>
            <person name="Yang J."/>
            <person name="Liu L."/>
            <person name="Feng Y."/>
            <person name="Zong Z."/>
        </authorList>
    </citation>
    <scope>NUCLEOTIDE SEQUENCE [LARGE SCALE GENOMIC DNA]</scope>
    <source>
        <strain evidence="2 3">145005</strain>
    </source>
</reference>
<evidence type="ECO:0000313" key="3">
    <source>
        <dbReference type="Proteomes" id="UP000548673"/>
    </source>
</evidence>
<dbReference type="GeneID" id="56731618"/>
<dbReference type="Pfam" id="PF12883">
    <property type="entry name" value="DUF3828"/>
    <property type="match status" value="1"/>
</dbReference>
<name>A0A7V7UV55_CROSK</name>